<evidence type="ECO:0000256" key="9">
    <source>
        <dbReference type="ARBA" id="ARBA00022991"/>
    </source>
</evidence>
<dbReference type="InterPro" id="IPR013655">
    <property type="entry name" value="PAS_fold_3"/>
</dbReference>
<name>A0AAE0TZ77_9PEZI</name>
<evidence type="ECO:0000313" key="17">
    <source>
        <dbReference type="EMBL" id="KAK3384804.1"/>
    </source>
</evidence>
<dbReference type="Pfam" id="PF08447">
    <property type="entry name" value="PAS_3"/>
    <property type="match status" value="1"/>
</dbReference>
<reference evidence="17" key="2">
    <citation type="submission" date="2023-06" db="EMBL/GenBank/DDBJ databases">
        <authorList>
            <consortium name="Lawrence Berkeley National Laboratory"/>
            <person name="Haridas S."/>
            <person name="Hensen N."/>
            <person name="Bonometti L."/>
            <person name="Westerberg I."/>
            <person name="Brannstrom I.O."/>
            <person name="Guillou S."/>
            <person name="Cros-Aarteil S."/>
            <person name="Calhoun S."/>
            <person name="Kuo A."/>
            <person name="Mondo S."/>
            <person name="Pangilinan J."/>
            <person name="Riley R."/>
            <person name="LaButti K."/>
            <person name="Andreopoulos B."/>
            <person name="Lipzen A."/>
            <person name="Chen C."/>
            <person name="Yanf M."/>
            <person name="Daum C."/>
            <person name="Ng V."/>
            <person name="Clum A."/>
            <person name="Steindorff A."/>
            <person name="Ohm R."/>
            <person name="Martin F."/>
            <person name="Silar P."/>
            <person name="Natvig D."/>
            <person name="Lalanne C."/>
            <person name="Gautier V."/>
            <person name="Ament-velasquez S.L."/>
            <person name="Kruys A."/>
            <person name="Hutchinson M.I."/>
            <person name="Powell A.J."/>
            <person name="Barry K."/>
            <person name="Miller A.N."/>
            <person name="Grigoriev I.V."/>
            <person name="Debuchy R."/>
            <person name="Gladieux P."/>
            <person name="Thoren M.H."/>
            <person name="Johannesson H."/>
        </authorList>
    </citation>
    <scope>NUCLEOTIDE SEQUENCE</scope>
    <source>
        <strain evidence="17">CBS 232.78</strain>
    </source>
</reference>
<keyword evidence="3" id="KW-0285">Flavoprotein</keyword>
<dbReference type="PANTHER" id="PTHR47429:SF7">
    <property type="entry name" value="GATA-FACTOR"/>
    <property type="match status" value="1"/>
</dbReference>
<dbReference type="InterPro" id="IPR000014">
    <property type="entry name" value="PAS"/>
</dbReference>
<evidence type="ECO:0000256" key="13">
    <source>
        <dbReference type="ARBA" id="ARBA00023163"/>
    </source>
</evidence>
<keyword evidence="11" id="KW-0238">DNA-binding</keyword>
<keyword evidence="13" id="KW-0804">Transcription</keyword>
<dbReference type="Pfam" id="PF13426">
    <property type="entry name" value="PAS_9"/>
    <property type="match status" value="2"/>
</dbReference>
<dbReference type="GO" id="GO:0005634">
    <property type="term" value="C:nucleus"/>
    <property type="evidence" value="ECO:0007669"/>
    <property type="project" value="TreeGrafter"/>
</dbReference>
<evidence type="ECO:0000256" key="6">
    <source>
        <dbReference type="ARBA" id="ARBA00022737"/>
    </source>
</evidence>
<organism evidence="17 18">
    <name type="scientific">Podospora didyma</name>
    <dbReference type="NCBI Taxonomy" id="330526"/>
    <lineage>
        <taxon>Eukaryota</taxon>
        <taxon>Fungi</taxon>
        <taxon>Dikarya</taxon>
        <taxon>Ascomycota</taxon>
        <taxon>Pezizomycotina</taxon>
        <taxon>Sordariomycetes</taxon>
        <taxon>Sordariomycetidae</taxon>
        <taxon>Sordariales</taxon>
        <taxon>Podosporaceae</taxon>
        <taxon>Podospora</taxon>
    </lineage>
</organism>
<feature type="compositionally biased region" description="Polar residues" evidence="15">
    <location>
        <begin position="277"/>
        <end position="298"/>
    </location>
</feature>
<feature type="compositionally biased region" description="Low complexity" evidence="15">
    <location>
        <begin position="299"/>
        <end position="315"/>
    </location>
</feature>
<dbReference type="EMBL" id="JAULSW010000004">
    <property type="protein sequence ID" value="KAK3384804.1"/>
    <property type="molecule type" value="Genomic_DNA"/>
</dbReference>
<evidence type="ECO:0000313" key="18">
    <source>
        <dbReference type="Proteomes" id="UP001285441"/>
    </source>
</evidence>
<keyword evidence="10" id="KW-0805">Transcription regulation</keyword>
<feature type="domain" description="PAS" evidence="16">
    <location>
        <begin position="372"/>
        <end position="394"/>
    </location>
</feature>
<evidence type="ECO:0000259" key="16">
    <source>
        <dbReference type="PROSITE" id="PS50112"/>
    </source>
</evidence>
<keyword evidence="12" id="KW-0010">Activator</keyword>
<keyword evidence="2" id="KW-0716">Sensory transduction</keyword>
<evidence type="ECO:0000256" key="11">
    <source>
        <dbReference type="ARBA" id="ARBA00023125"/>
    </source>
</evidence>
<dbReference type="Gene3D" id="3.30.450.20">
    <property type="entry name" value="PAS domain"/>
    <property type="match status" value="3"/>
</dbReference>
<protein>
    <submittedName>
        <fullName evidence="17">PAS domain-containing protein</fullName>
    </submittedName>
</protein>
<evidence type="ECO:0000256" key="2">
    <source>
        <dbReference type="ARBA" id="ARBA00022606"/>
    </source>
</evidence>
<keyword evidence="14" id="KW-0675">Receptor</keyword>
<dbReference type="SMART" id="SM00086">
    <property type="entry name" value="PAC"/>
    <property type="match status" value="1"/>
</dbReference>
<keyword evidence="7" id="KW-0863">Zinc-finger</keyword>
<evidence type="ECO:0000256" key="14">
    <source>
        <dbReference type="ARBA" id="ARBA00023170"/>
    </source>
</evidence>
<dbReference type="InterPro" id="IPR035965">
    <property type="entry name" value="PAS-like_dom_sf"/>
</dbReference>
<dbReference type="GO" id="GO:0009881">
    <property type="term" value="F:photoreceptor activity"/>
    <property type="evidence" value="ECO:0007669"/>
    <property type="project" value="UniProtKB-KW"/>
</dbReference>
<dbReference type="GO" id="GO:0008270">
    <property type="term" value="F:zinc ion binding"/>
    <property type="evidence" value="ECO:0007669"/>
    <property type="project" value="UniProtKB-KW"/>
</dbReference>
<dbReference type="FunFam" id="3.30.450.20:FF:000064">
    <property type="entry name" value="Vivid PAS protein VVD"/>
    <property type="match status" value="1"/>
</dbReference>
<evidence type="ECO:0000256" key="12">
    <source>
        <dbReference type="ARBA" id="ARBA00023159"/>
    </source>
</evidence>
<evidence type="ECO:0000256" key="3">
    <source>
        <dbReference type="ARBA" id="ARBA00022630"/>
    </source>
</evidence>
<dbReference type="PROSITE" id="PS50112">
    <property type="entry name" value="PAS"/>
    <property type="match status" value="2"/>
</dbReference>
<feature type="region of interest" description="Disordered" evidence="15">
    <location>
        <begin position="273"/>
        <end position="325"/>
    </location>
</feature>
<dbReference type="InterPro" id="IPR001610">
    <property type="entry name" value="PAC"/>
</dbReference>
<dbReference type="SUPFAM" id="SSF55785">
    <property type="entry name" value="PYP-like sensor domain (PAS domain)"/>
    <property type="match status" value="3"/>
</dbReference>
<evidence type="ECO:0000256" key="1">
    <source>
        <dbReference type="ARBA" id="ARBA00022543"/>
    </source>
</evidence>
<evidence type="ECO:0000256" key="15">
    <source>
        <dbReference type="SAM" id="MobiDB-lite"/>
    </source>
</evidence>
<dbReference type="PANTHER" id="PTHR47429">
    <property type="entry name" value="PROTEIN TWIN LOV 1"/>
    <property type="match status" value="1"/>
</dbReference>
<keyword evidence="8" id="KW-0862">Zinc</keyword>
<sequence length="763" mass="84219">MNNYYTPLSPEDLQRRATAQRLGQQQQQQLQGHNIGMANTSNQSGPHRESLPLDTPMTGGDSLDDIVRQNTHELQRRQSVPHPFPGQMSQSEADRRLSMMDFGNDNDAFQNFQYGTMSGSAASNMSQAYGNMPSDSGSYGQPNIMAMSDQNNFASLSPDMMGNMMDFSSLNMGQMSADPHALSLYSQPVMGDQYPPTNLNTNFSMDMNVDNGPLSATSTHTAGGISIKQDEDMMAADAAGFGAADNSSAPRPRAGNNLDAALVSFQSSLPPHLTREVSGSTSNLQSPTLVTSRTVSQIPATPTATATPMTPASMALGPREPPQKSVYSRTGFDMLRALWYVATRKSQKIQLGAVDMSCAFVVCDVSQNDCPIIYVSDNFQHLTGYSSYEIIGQNCRFLQAPDGMVEAGTKREFVENHAVYNLKKAIANGEEIQQSLINYRKGGKPFLNLLTMIPIPWDTDEIRYFIGFQIDLVECPDAISGHDASGIAINYKHSSVPQYIWTPPSSSQWEPENGQTLGIDDVSTLLQQFNPKGIASDWHKQSWDKMLLENADDMIHVLSLKGLFQYVSPSCKKIINWDMNELVGKPLSTICHPSDIVPVMRELKDAQPHTPVNIVFRAHQKKIGFIWFECHGTLWSEQGKGRKSIILVGRKRPVYSLLRDDLEANGGIGDSEIWSKMSTSGMLLFVSSNVRSLLDLHPADLEGTSMQDLMRKESRIEFGRTIEKARKGKIVSCKHDIQNRRGQVLQAQTTFYPGDGSPDVKPT</sequence>
<feature type="region of interest" description="Disordered" evidence="15">
    <location>
        <begin position="36"/>
        <end position="60"/>
    </location>
</feature>
<keyword evidence="4" id="KW-0288">FMN</keyword>
<keyword evidence="6" id="KW-0677">Repeat</keyword>
<keyword evidence="18" id="KW-1185">Reference proteome</keyword>
<keyword evidence="1" id="KW-0600">Photoreceptor protein</keyword>
<evidence type="ECO:0000256" key="8">
    <source>
        <dbReference type="ARBA" id="ARBA00022833"/>
    </source>
</evidence>
<reference evidence="17" key="1">
    <citation type="journal article" date="2023" name="Mol. Phylogenet. Evol.">
        <title>Genome-scale phylogeny and comparative genomics of the fungal order Sordariales.</title>
        <authorList>
            <person name="Hensen N."/>
            <person name="Bonometti L."/>
            <person name="Westerberg I."/>
            <person name="Brannstrom I.O."/>
            <person name="Guillou S."/>
            <person name="Cros-Aarteil S."/>
            <person name="Calhoun S."/>
            <person name="Haridas S."/>
            <person name="Kuo A."/>
            <person name="Mondo S."/>
            <person name="Pangilinan J."/>
            <person name="Riley R."/>
            <person name="LaButti K."/>
            <person name="Andreopoulos B."/>
            <person name="Lipzen A."/>
            <person name="Chen C."/>
            <person name="Yan M."/>
            <person name="Daum C."/>
            <person name="Ng V."/>
            <person name="Clum A."/>
            <person name="Steindorff A."/>
            <person name="Ohm R.A."/>
            <person name="Martin F."/>
            <person name="Silar P."/>
            <person name="Natvig D.O."/>
            <person name="Lalanne C."/>
            <person name="Gautier V."/>
            <person name="Ament-Velasquez S.L."/>
            <person name="Kruys A."/>
            <person name="Hutchinson M.I."/>
            <person name="Powell A.J."/>
            <person name="Barry K."/>
            <person name="Miller A.N."/>
            <person name="Grigoriev I.V."/>
            <person name="Debuchy R."/>
            <person name="Gladieux P."/>
            <person name="Hiltunen Thoren M."/>
            <person name="Johannesson H."/>
        </authorList>
    </citation>
    <scope>NUCLEOTIDE SEQUENCE</scope>
    <source>
        <strain evidence="17">CBS 232.78</strain>
    </source>
</reference>
<dbReference type="GO" id="GO:0003677">
    <property type="term" value="F:DNA binding"/>
    <property type="evidence" value="ECO:0007669"/>
    <property type="project" value="UniProtKB-KW"/>
</dbReference>
<evidence type="ECO:0000256" key="7">
    <source>
        <dbReference type="ARBA" id="ARBA00022771"/>
    </source>
</evidence>
<dbReference type="AlphaFoldDB" id="A0AAE0TZ77"/>
<comment type="caution">
    <text evidence="17">The sequence shown here is derived from an EMBL/GenBank/DDBJ whole genome shotgun (WGS) entry which is preliminary data.</text>
</comment>
<dbReference type="CDD" id="cd00130">
    <property type="entry name" value="PAS"/>
    <property type="match status" value="2"/>
</dbReference>
<gene>
    <name evidence="17" type="ORF">B0H63DRAFT_471629</name>
</gene>
<evidence type="ECO:0000256" key="4">
    <source>
        <dbReference type="ARBA" id="ARBA00022643"/>
    </source>
</evidence>
<keyword evidence="5" id="KW-0479">Metal-binding</keyword>
<feature type="non-terminal residue" evidence="17">
    <location>
        <position position="763"/>
    </location>
</feature>
<evidence type="ECO:0000256" key="5">
    <source>
        <dbReference type="ARBA" id="ARBA00022723"/>
    </source>
</evidence>
<keyword evidence="9" id="KW-0157">Chromophore</keyword>
<dbReference type="NCBIfam" id="TIGR00229">
    <property type="entry name" value="sensory_box"/>
    <property type="match status" value="1"/>
</dbReference>
<feature type="domain" description="PAS" evidence="16">
    <location>
        <begin position="540"/>
        <end position="610"/>
    </location>
</feature>
<accession>A0AAE0TZ77</accession>
<dbReference type="Proteomes" id="UP001285441">
    <property type="component" value="Unassembled WGS sequence"/>
</dbReference>
<evidence type="ECO:0000256" key="10">
    <source>
        <dbReference type="ARBA" id="ARBA00023015"/>
    </source>
</evidence>
<dbReference type="SMART" id="SM00091">
    <property type="entry name" value="PAS"/>
    <property type="match status" value="3"/>
</dbReference>
<proteinExistence type="predicted"/>